<dbReference type="CDD" id="cd02440">
    <property type="entry name" value="AdoMet_MTases"/>
    <property type="match status" value="1"/>
</dbReference>
<sequence length="329" mass="35747">MTMAVEISGMLHSNGFSSSSRLLQHNSHFAVPPLSSVFFTVKKRNNLKVISSHSDKLLNEIKPSTSCGCALCNRRQLLGGISAKSLLSFARPAKADSPSSDLLSNAEKVMNELHPSRPEWYEKLYASLLDKGMKSYEAEVEGYKVQLLSQLKGEAKMVLELGVGTGPNMKYYASGANISVVGIDPNKQMEKYAKVAATAAGIPESHFKFIRGVGEALPVLDSSMDAVVCTLVLCSVKDVAKTLKEVQRVLTPGGRFIFIEHVAAPNGTLRRFGQNFLDPLQQFVSDGCHLTRETGKIIKESGFSNADVNMTSIKAAFLLSPHVFGTAYK</sequence>
<evidence type="ECO:0000259" key="1">
    <source>
        <dbReference type="Pfam" id="PF08241"/>
    </source>
</evidence>
<dbReference type="PANTHER" id="PTHR45036">
    <property type="entry name" value="METHYLTRANSFERASE LIKE 7B"/>
    <property type="match status" value="1"/>
</dbReference>
<evidence type="ECO:0000313" key="2">
    <source>
        <dbReference type="EMBL" id="JAG96932.1"/>
    </source>
</evidence>
<proteinExistence type="predicted"/>
<dbReference type="EMBL" id="GCKF01035565">
    <property type="protein sequence ID" value="JAG96932.1"/>
    <property type="molecule type" value="Transcribed_RNA"/>
</dbReference>
<organism evidence="2">
    <name type="scientific">Araucaria cunninghamii</name>
    <name type="common">Hoop pine</name>
    <name type="synonym">Moreton Bay pine</name>
    <dbReference type="NCBI Taxonomy" id="56994"/>
    <lineage>
        <taxon>Eukaryota</taxon>
        <taxon>Viridiplantae</taxon>
        <taxon>Streptophyta</taxon>
        <taxon>Embryophyta</taxon>
        <taxon>Tracheophyta</taxon>
        <taxon>Spermatophyta</taxon>
        <taxon>Pinopsida</taxon>
        <taxon>Pinidae</taxon>
        <taxon>Conifers II</taxon>
        <taxon>Araucariales</taxon>
        <taxon>Araucariaceae</taxon>
        <taxon>Araucaria</taxon>
    </lineage>
</organism>
<accession>A0A0D6QZB9</accession>
<dbReference type="InterPro" id="IPR029063">
    <property type="entry name" value="SAM-dependent_MTases_sf"/>
</dbReference>
<dbReference type="GO" id="GO:0008757">
    <property type="term" value="F:S-adenosylmethionine-dependent methyltransferase activity"/>
    <property type="evidence" value="ECO:0007669"/>
    <property type="project" value="InterPro"/>
</dbReference>
<feature type="domain" description="Methyltransferase type 11" evidence="1">
    <location>
        <begin position="159"/>
        <end position="258"/>
    </location>
</feature>
<dbReference type="InterPro" id="IPR013216">
    <property type="entry name" value="Methyltransf_11"/>
</dbReference>
<reference evidence="2" key="1">
    <citation type="submission" date="2015-03" db="EMBL/GenBank/DDBJ databases">
        <title>A transcriptome of Araucaria cunninghamii, an australian fine timber species.</title>
        <authorList>
            <person name="Jing Yi C.J.Y."/>
            <person name="Yin San L.Y.S."/>
            <person name="Abdul Karim S.S."/>
            <person name="Wan Azmi N.N."/>
            <person name="Hercus R.R."/>
            <person name="Croft L.L."/>
        </authorList>
    </citation>
    <scope>NUCLEOTIDE SEQUENCE</scope>
    <source>
        <strain evidence="2">MI0301</strain>
        <tissue evidence="2">Leaf</tissue>
    </source>
</reference>
<dbReference type="InterPro" id="IPR052356">
    <property type="entry name" value="Thiol_S-MT"/>
</dbReference>
<dbReference type="PANTHER" id="PTHR45036:SF1">
    <property type="entry name" value="METHYLTRANSFERASE LIKE 7A"/>
    <property type="match status" value="1"/>
</dbReference>
<protein>
    <recommendedName>
        <fullName evidence="1">Methyltransferase type 11 domain-containing protein</fullName>
    </recommendedName>
</protein>
<dbReference type="SUPFAM" id="SSF53335">
    <property type="entry name" value="S-adenosyl-L-methionine-dependent methyltransferases"/>
    <property type="match status" value="1"/>
</dbReference>
<dbReference type="Pfam" id="PF08241">
    <property type="entry name" value="Methyltransf_11"/>
    <property type="match status" value="1"/>
</dbReference>
<dbReference type="Gene3D" id="3.40.50.150">
    <property type="entry name" value="Vaccinia Virus protein VP39"/>
    <property type="match status" value="1"/>
</dbReference>
<dbReference type="AlphaFoldDB" id="A0A0D6QZB9"/>
<name>A0A0D6QZB9_ARACU</name>